<comment type="cofactor">
    <cofactor evidence="2">
        <name>Mg(2+)</name>
        <dbReference type="ChEBI" id="CHEBI:18420"/>
    </cofactor>
</comment>
<comment type="function">
    <text evidence="2">Removes the phosphate from trehalose 6-phosphate to produce free trehalose.</text>
</comment>
<dbReference type="CDD" id="cd01627">
    <property type="entry name" value="HAD_TPP"/>
    <property type="match status" value="1"/>
</dbReference>
<comment type="pathway">
    <text evidence="2">Glycan biosynthesis; trehalose biosynthesis.</text>
</comment>
<dbReference type="PANTHER" id="PTHR43768:SF3">
    <property type="entry name" value="TREHALOSE 6-PHOSPHATE PHOSPHATASE"/>
    <property type="match status" value="1"/>
</dbReference>
<sequence length="229" mass="25101">MRVEKPLFLLDYDGTLAPIAPRPEEAFPHPGALEVLRALMVRYPLYVITGRRVEDLARLLPLPGLRVVGGHGLEEGEIGGESHPLFPVDLGPLRRVLPSCPGVWVEDKGFALAFHYRGAEDEERARACLEVWLAAHEDLLRGLGLEVLPGKKVLEVKPKGASKGQAALRLWARYPGHTPIYIGDDATDETAFQVLKGKGLTFKVGPGPTLAEGRLEDVEAVLTYLKSYL</sequence>
<evidence type="ECO:0000256" key="2">
    <source>
        <dbReference type="RuleBase" id="RU361117"/>
    </source>
</evidence>
<dbReference type="InterPro" id="IPR003337">
    <property type="entry name" value="Trehalose_PPase"/>
</dbReference>
<evidence type="ECO:0000256" key="1">
    <source>
        <dbReference type="ARBA" id="ARBA00022801"/>
    </source>
</evidence>
<keyword evidence="1 2" id="KW-0378">Hydrolase</keyword>
<gene>
    <name evidence="3" type="primary">otsB</name>
    <name evidence="3" type="ORF">GO600_03310</name>
</gene>
<keyword evidence="2" id="KW-0460">Magnesium</keyword>
<dbReference type="Pfam" id="PF02358">
    <property type="entry name" value="Trehalose_PPase"/>
    <property type="match status" value="1"/>
</dbReference>
<dbReference type="PANTHER" id="PTHR43768">
    <property type="entry name" value="TREHALOSE 6-PHOSPHATE PHOSPHATASE"/>
    <property type="match status" value="1"/>
</dbReference>
<dbReference type="NCBIfam" id="TIGR00685">
    <property type="entry name" value="T6PP"/>
    <property type="match status" value="1"/>
</dbReference>
<evidence type="ECO:0000313" key="4">
    <source>
        <dbReference type="Proteomes" id="UP001317488"/>
    </source>
</evidence>
<proteinExistence type="inferred from homology"/>
<dbReference type="InterPro" id="IPR036412">
    <property type="entry name" value="HAD-like_sf"/>
</dbReference>
<protein>
    <recommendedName>
        <fullName evidence="2">Trehalose 6-phosphate phosphatase</fullName>
        <ecNumber evidence="2">3.1.3.12</ecNumber>
    </recommendedName>
</protein>
<keyword evidence="4" id="KW-1185">Reference proteome</keyword>
<dbReference type="InterPro" id="IPR044651">
    <property type="entry name" value="OTSB-like"/>
</dbReference>
<organism evidence="3 4">
    <name type="scientific">Thermus antranikianii</name>
    <dbReference type="NCBI Taxonomy" id="88190"/>
    <lineage>
        <taxon>Bacteria</taxon>
        <taxon>Thermotogati</taxon>
        <taxon>Deinococcota</taxon>
        <taxon>Deinococci</taxon>
        <taxon>Thermales</taxon>
        <taxon>Thermaceae</taxon>
        <taxon>Thermus</taxon>
    </lineage>
</organism>
<name>A0ABY7RND9_9DEIN</name>
<accession>A0ABY7RND9</accession>
<keyword evidence="2" id="KW-0479">Metal-binding</keyword>
<dbReference type="GO" id="GO:0004805">
    <property type="term" value="F:trehalose-phosphatase activity"/>
    <property type="evidence" value="ECO:0007669"/>
    <property type="project" value="UniProtKB-EC"/>
</dbReference>
<dbReference type="Gene3D" id="3.40.50.1000">
    <property type="entry name" value="HAD superfamily/HAD-like"/>
    <property type="match status" value="1"/>
</dbReference>
<comment type="catalytic activity">
    <reaction evidence="2">
        <text>alpha,alpha-trehalose 6-phosphate + H2O = alpha,alpha-trehalose + phosphate</text>
        <dbReference type="Rhea" id="RHEA:23420"/>
        <dbReference type="ChEBI" id="CHEBI:15377"/>
        <dbReference type="ChEBI" id="CHEBI:16551"/>
        <dbReference type="ChEBI" id="CHEBI:43474"/>
        <dbReference type="ChEBI" id="CHEBI:58429"/>
        <dbReference type="EC" id="3.1.3.12"/>
    </reaction>
</comment>
<dbReference type="InterPro" id="IPR023214">
    <property type="entry name" value="HAD_sf"/>
</dbReference>
<dbReference type="SUPFAM" id="SSF56784">
    <property type="entry name" value="HAD-like"/>
    <property type="match status" value="1"/>
</dbReference>
<dbReference type="RefSeq" id="WP_028494266.1">
    <property type="nucleotide sequence ID" value="NZ_CP046617.1"/>
</dbReference>
<comment type="similarity">
    <text evidence="2">Belongs to the trehalose phosphatase family.</text>
</comment>
<reference evidence="3 4" key="1">
    <citation type="submission" date="2019-12" db="EMBL/GenBank/DDBJ databases">
        <authorList>
            <person name="An T."/>
        </authorList>
    </citation>
    <scope>NUCLEOTIDE SEQUENCE [LARGE SCALE GENOMIC DNA]</scope>
    <source>
        <strain evidence="3 4">JCM 19900</strain>
    </source>
</reference>
<dbReference type="Gene3D" id="3.30.70.1020">
    <property type="entry name" value="Trehalose-6-phosphate phosphatase related protein, domain 2"/>
    <property type="match status" value="1"/>
</dbReference>
<dbReference type="EMBL" id="CP046617">
    <property type="protein sequence ID" value="WCM39201.1"/>
    <property type="molecule type" value="Genomic_DNA"/>
</dbReference>
<dbReference type="Proteomes" id="UP001317488">
    <property type="component" value="Chromosome"/>
</dbReference>
<evidence type="ECO:0000313" key="3">
    <source>
        <dbReference type="EMBL" id="WCM39201.1"/>
    </source>
</evidence>
<dbReference type="EC" id="3.1.3.12" evidence="2"/>